<dbReference type="EMBL" id="WVRA01000007">
    <property type="protein sequence ID" value="NOE20001.1"/>
    <property type="molecule type" value="Genomic_DNA"/>
</dbReference>
<gene>
    <name evidence="1" type="ORF">GS634_17895</name>
</gene>
<accession>A0AA90Z417</accession>
<dbReference type="RefSeq" id="WP_171331434.1">
    <property type="nucleotide sequence ID" value="NZ_WVRA01000007.1"/>
</dbReference>
<dbReference type="AlphaFoldDB" id="A0AA90Z417"/>
<dbReference type="GO" id="GO:0006355">
    <property type="term" value="P:regulation of DNA-templated transcription"/>
    <property type="evidence" value="ECO:0007669"/>
    <property type="project" value="InterPro"/>
</dbReference>
<dbReference type="InterPro" id="IPR011990">
    <property type="entry name" value="TPR-like_helical_dom_sf"/>
</dbReference>
<dbReference type="SUPFAM" id="SSF46894">
    <property type="entry name" value="C-terminal effector domain of the bipartite response regulators"/>
    <property type="match status" value="1"/>
</dbReference>
<dbReference type="InterPro" id="IPR016032">
    <property type="entry name" value="Sig_transdc_resp-reg_C-effctor"/>
</dbReference>
<protein>
    <recommendedName>
        <fullName evidence="3">PEP-CTERM system TPR-repeat lipoprotein</fullName>
    </recommendedName>
</protein>
<dbReference type="GO" id="GO:0003677">
    <property type="term" value="F:DNA binding"/>
    <property type="evidence" value="ECO:0007669"/>
    <property type="project" value="InterPro"/>
</dbReference>
<evidence type="ECO:0000313" key="2">
    <source>
        <dbReference type="Proteomes" id="UP000597886"/>
    </source>
</evidence>
<evidence type="ECO:0008006" key="3">
    <source>
        <dbReference type="Google" id="ProtNLM"/>
    </source>
</evidence>
<dbReference type="InterPro" id="IPR051677">
    <property type="entry name" value="AfsR-DnrI-RedD_regulator"/>
</dbReference>
<dbReference type="Proteomes" id="UP000597886">
    <property type="component" value="Unassembled WGS sequence"/>
</dbReference>
<dbReference type="Gene3D" id="1.10.10.10">
    <property type="entry name" value="Winged helix-like DNA-binding domain superfamily/Winged helix DNA-binding domain"/>
    <property type="match status" value="1"/>
</dbReference>
<proteinExistence type="predicted"/>
<name>A0AA90Z417_9RHOB</name>
<reference evidence="1" key="1">
    <citation type="submission" date="2019-12" db="EMBL/GenBank/DDBJ databases">
        <title>Ruegeria JWLKs population differentiation of coral mucus and skeleton niches.</title>
        <authorList>
            <person name="Luo D."/>
        </authorList>
    </citation>
    <scope>NUCLEOTIDE SEQUENCE</scope>
    <source>
        <strain evidence="1">HKCCD6181</strain>
    </source>
</reference>
<dbReference type="InterPro" id="IPR036388">
    <property type="entry name" value="WH-like_DNA-bd_sf"/>
</dbReference>
<evidence type="ECO:0000313" key="1">
    <source>
        <dbReference type="EMBL" id="NOE20001.1"/>
    </source>
</evidence>
<sequence length="539" mass="59576">MTEAKTKVFLTGPFQIIRDDGQDVTPRGTKAKALLALVLLSKNAIRSRAWLQDKLWSESSPAQGAASLRKELSVLSKHFSKHKLDVLEVTRETVSINLAAVEVDLFDEQLSPDRAELLEGLDVADPEFEAWLTVERQAYWDIDTDSDGPVLAGRGLPVHWGRLRPAVVVEPFEVVGETPDISIAASSIRDELLFLLGTMSDVIELRDARRQEGPVEGYVLSGSVVGAEGLRVAAQLTSTADQVCLWTQRFRFRAKETFDAVEGIAMKVVEALQLRLRDGYWSEIWSSRVTSTEAWSAFQKARILESQATEDGLQDAIRQYRACLEFDPGYLPARVAIGFCHLDMIRLGMDANPAETLAMVEAECKKLSDLNPTDPYCSALHAFTHSVAGNTSEACSLMLAVVERFSGSPELLGYYGILLVYDDRAEEGLSVCKKALALTPHPPIWIEANLAIAMMMTGDKAAWQHAHNVLRVDPGRVRPRVVLCMLSAAAGNHSLARRHARQILELQPGFSAERWAWPGCFKNRQHYEKGVLLLSAAGL</sequence>
<dbReference type="Gene3D" id="1.25.40.10">
    <property type="entry name" value="Tetratricopeptide repeat domain"/>
    <property type="match status" value="1"/>
</dbReference>
<organism evidence="1 2">
    <name type="scientific">Ruegeria atlantica</name>
    <dbReference type="NCBI Taxonomy" id="81569"/>
    <lineage>
        <taxon>Bacteria</taxon>
        <taxon>Pseudomonadati</taxon>
        <taxon>Pseudomonadota</taxon>
        <taxon>Alphaproteobacteria</taxon>
        <taxon>Rhodobacterales</taxon>
        <taxon>Roseobacteraceae</taxon>
        <taxon>Ruegeria</taxon>
    </lineage>
</organism>
<dbReference type="PANTHER" id="PTHR35807">
    <property type="entry name" value="TRANSCRIPTIONAL REGULATOR REDD-RELATED"/>
    <property type="match status" value="1"/>
</dbReference>
<comment type="caution">
    <text evidence="1">The sequence shown here is derived from an EMBL/GenBank/DDBJ whole genome shotgun (WGS) entry which is preliminary data.</text>
</comment>
<dbReference type="SUPFAM" id="SSF48452">
    <property type="entry name" value="TPR-like"/>
    <property type="match status" value="1"/>
</dbReference>